<reference evidence="2 3" key="1">
    <citation type="submission" date="2024-03" db="EMBL/GenBank/DDBJ databases">
        <title>Aureococcus anophagefferens CCMP1851 and Kratosvirus quantuckense: Draft genome of a second virus-susceptible host strain in the model system.</title>
        <authorList>
            <person name="Chase E."/>
            <person name="Truchon A.R."/>
            <person name="Schepens W."/>
            <person name="Wilhelm S.W."/>
        </authorList>
    </citation>
    <scope>NUCLEOTIDE SEQUENCE [LARGE SCALE GENOMIC DNA]</scope>
    <source>
        <strain evidence="2 3">CCMP1851</strain>
    </source>
</reference>
<feature type="region of interest" description="Disordered" evidence="1">
    <location>
        <begin position="86"/>
        <end position="133"/>
    </location>
</feature>
<dbReference type="EMBL" id="JBBJCI010000122">
    <property type="protein sequence ID" value="KAK7247983.1"/>
    <property type="molecule type" value="Genomic_DNA"/>
</dbReference>
<accession>A0ABR1G467</accession>
<protein>
    <submittedName>
        <fullName evidence="2">Uncharacterized protein</fullName>
    </submittedName>
</protein>
<dbReference type="Gene3D" id="2.60.120.620">
    <property type="entry name" value="q2cbj1_9rhob like domain"/>
    <property type="match status" value="1"/>
</dbReference>
<evidence type="ECO:0000313" key="3">
    <source>
        <dbReference type="Proteomes" id="UP001363151"/>
    </source>
</evidence>
<organism evidence="2 3">
    <name type="scientific">Aureococcus anophagefferens</name>
    <name type="common">Harmful bloom alga</name>
    <dbReference type="NCBI Taxonomy" id="44056"/>
    <lineage>
        <taxon>Eukaryota</taxon>
        <taxon>Sar</taxon>
        <taxon>Stramenopiles</taxon>
        <taxon>Ochrophyta</taxon>
        <taxon>Pelagophyceae</taxon>
        <taxon>Pelagomonadales</taxon>
        <taxon>Pelagomonadaceae</taxon>
        <taxon>Aureococcus</taxon>
    </lineage>
</organism>
<sequence length="133" mass="14155">MHANKRQFLAPAGSAVLYDSRTWHRRPDELNVSGEARVNVLLAFSHKWMRPMIPYGDEAAKLRGGGALLGSLTRRERDCALLLFGGPDDGGDGDVGIEEVDLAGSDADDGGDDDVSIEEVDLAGSDSDDSAPD</sequence>
<feature type="compositionally biased region" description="Acidic residues" evidence="1">
    <location>
        <begin position="89"/>
        <end position="133"/>
    </location>
</feature>
<proteinExistence type="predicted"/>
<evidence type="ECO:0000256" key="1">
    <source>
        <dbReference type="SAM" id="MobiDB-lite"/>
    </source>
</evidence>
<dbReference type="SUPFAM" id="SSF51197">
    <property type="entry name" value="Clavaminate synthase-like"/>
    <property type="match status" value="1"/>
</dbReference>
<dbReference type="Proteomes" id="UP001363151">
    <property type="component" value="Unassembled WGS sequence"/>
</dbReference>
<name>A0ABR1G467_AURAN</name>
<keyword evidence="3" id="KW-1185">Reference proteome</keyword>
<gene>
    <name evidence="2" type="ORF">SO694_00086022</name>
</gene>
<evidence type="ECO:0000313" key="2">
    <source>
        <dbReference type="EMBL" id="KAK7247983.1"/>
    </source>
</evidence>
<comment type="caution">
    <text evidence="2">The sequence shown here is derived from an EMBL/GenBank/DDBJ whole genome shotgun (WGS) entry which is preliminary data.</text>
</comment>